<dbReference type="Proteomes" id="UP000296994">
    <property type="component" value="Segment"/>
</dbReference>
<dbReference type="GeneID" id="40526788"/>
<feature type="region of interest" description="Disordered" evidence="1">
    <location>
        <begin position="1"/>
        <end position="53"/>
    </location>
</feature>
<reference evidence="2" key="1">
    <citation type="submission" date="2016-11" db="EMBL/GenBank/DDBJ databases">
        <title>The complete genome of CrRV-Ch01, a new species in Rhabdoviridae infecting the parasitic copepod, Caligus rogercresseyi, present on farmed Atlantic salmon (Salmo salar) in Chile.</title>
        <authorList>
            <person name="Okland A.L."/>
            <person name="Nylund A."/>
            <person name="Skoge R.H."/>
        </authorList>
    </citation>
    <scope>NUCLEOTIDE SEQUENCE [LARGE SCALE GENOMIC DNA]</scope>
    <source>
        <strain evidence="2">CrRV-Ch01</strain>
    </source>
</reference>
<evidence type="ECO:0000256" key="1">
    <source>
        <dbReference type="SAM" id="MobiDB-lite"/>
    </source>
</evidence>
<accession>A0A1L2YZU4</accession>
<protein>
    <submittedName>
        <fullName evidence="2">Matrix protein</fullName>
    </submittedName>
</protein>
<dbReference type="KEGG" id="vg:40526788"/>
<proteinExistence type="predicted"/>
<organism evidence="2">
    <name type="scientific">Caligus rogercresseyi rhabdovirus</name>
    <dbReference type="NCBI Taxonomy" id="1921414"/>
    <lineage>
        <taxon>Viruses</taxon>
        <taxon>Riboviria</taxon>
        <taxon>Orthornavirae</taxon>
        <taxon>Negarnaviricota</taxon>
        <taxon>Haploviricotina</taxon>
        <taxon>Monjiviricetes</taxon>
        <taxon>Mononegavirales</taxon>
        <taxon>Rhabdoviridae</taxon>
        <taxon>Alpharhabdovirinae</taxon>
        <taxon>Caligrhavirus</taxon>
        <taxon>Caligrhavirus caligus</taxon>
    </lineage>
</organism>
<evidence type="ECO:0000313" key="2">
    <source>
        <dbReference type="EMBL" id="APF32075.1"/>
    </source>
</evidence>
<keyword evidence="3" id="KW-1185">Reference proteome</keyword>
<evidence type="ECO:0000313" key="3">
    <source>
        <dbReference type="Proteomes" id="UP000296994"/>
    </source>
</evidence>
<dbReference type="EMBL" id="KY203909">
    <property type="protein sequence ID" value="APF32075.1"/>
    <property type="molecule type" value="Viral_cRNA"/>
</dbReference>
<dbReference type="RefSeq" id="YP_009666513.1">
    <property type="nucleotide sequence ID" value="NC_043525.1"/>
</dbReference>
<sequence>MKKIFRSKRLGSTPVASAPTVPGPWRISPQEDLSKRGASAGPSKTKGQGSPQCNCREVKLRIKGHLSIRLGSSPRTREQAQYACTNFLDQYGESIEKSGLYWTAVIILARKLQSVHPGGGNSDYTASLDENISILTTIASDLLNDIPKLEMSYGTQEGISGRFGIISIQLTPTRSPALPLRAVLAKIKLPAEKFIKMAETFGVTYELIQGKIVLHTTTQSRSHLREVVL</sequence>
<name>A0A1L2YZU4_9RHAB</name>